<name>A0A183HR70_9BILA</name>
<accession>A0A183HR70</accession>
<protein>
    <submittedName>
        <fullName evidence="6">Phage_int_SAM_5 domain-containing protein</fullName>
    </submittedName>
</protein>
<dbReference type="EMBL" id="UZAJ01012826">
    <property type="protein sequence ID" value="VDO64909.1"/>
    <property type="molecule type" value="Genomic_DNA"/>
</dbReference>
<evidence type="ECO:0000313" key="4">
    <source>
        <dbReference type="EMBL" id="VDO64909.1"/>
    </source>
</evidence>
<keyword evidence="1" id="KW-0805">Transcription regulation</keyword>
<dbReference type="InterPro" id="IPR035500">
    <property type="entry name" value="NHR-like_dom_sf"/>
</dbReference>
<evidence type="ECO:0000256" key="3">
    <source>
        <dbReference type="ARBA" id="ARBA00023170"/>
    </source>
</evidence>
<reference evidence="6" key="1">
    <citation type="submission" date="2016-06" db="UniProtKB">
        <authorList>
            <consortium name="WormBaseParasite"/>
        </authorList>
    </citation>
    <scope>IDENTIFICATION</scope>
</reference>
<keyword evidence="5" id="KW-1185">Reference proteome</keyword>
<gene>
    <name evidence="4" type="ORF">OFLC_LOCUS9981</name>
</gene>
<dbReference type="Gene3D" id="1.10.565.10">
    <property type="entry name" value="Retinoid X Receptor"/>
    <property type="match status" value="1"/>
</dbReference>
<evidence type="ECO:0000313" key="5">
    <source>
        <dbReference type="Proteomes" id="UP000267606"/>
    </source>
</evidence>
<evidence type="ECO:0000313" key="6">
    <source>
        <dbReference type="WBParaSite" id="OFLC_0000998101-mRNA-1"/>
    </source>
</evidence>
<evidence type="ECO:0000256" key="2">
    <source>
        <dbReference type="ARBA" id="ARBA00023163"/>
    </source>
</evidence>
<dbReference type="STRING" id="387005.A0A183HR70"/>
<sequence>MALRLITFWNPTGVTLSPQTKNIIQMARNRAVNELYRWYSDQHFEAVDTRLGNEQVDYITELVKLIPSFGTLNERDSYLQNILAT</sequence>
<dbReference type="SUPFAM" id="SSF48508">
    <property type="entry name" value="Nuclear receptor ligand-binding domain"/>
    <property type="match status" value="1"/>
</dbReference>
<keyword evidence="2" id="KW-0804">Transcription</keyword>
<reference evidence="4 5" key="2">
    <citation type="submission" date="2018-11" db="EMBL/GenBank/DDBJ databases">
        <authorList>
            <consortium name="Pathogen Informatics"/>
        </authorList>
    </citation>
    <scope>NUCLEOTIDE SEQUENCE [LARGE SCALE GENOMIC DNA]</scope>
</reference>
<keyword evidence="3" id="KW-0675">Receptor</keyword>
<dbReference type="WBParaSite" id="OFLC_0000998101-mRNA-1">
    <property type="protein sequence ID" value="OFLC_0000998101-mRNA-1"/>
    <property type="gene ID" value="OFLC_0000998101"/>
</dbReference>
<evidence type="ECO:0000256" key="1">
    <source>
        <dbReference type="ARBA" id="ARBA00023015"/>
    </source>
</evidence>
<organism evidence="6">
    <name type="scientific">Onchocerca flexuosa</name>
    <dbReference type="NCBI Taxonomy" id="387005"/>
    <lineage>
        <taxon>Eukaryota</taxon>
        <taxon>Metazoa</taxon>
        <taxon>Ecdysozoa</taxon>
        <taxon>Nematoda</taxon>
        <taxon>Chromadorea</taxon>
        <taxon>Rhabditida</taxon>
        <taxon>Spirurina</taxon>
        <taxon>Spiruromorpha</taxon>
        <taxon>Filarioidea</taxon>
        <taxon>Onchocercidae</taxon>
        <taxon>Onchocerca</taxon>
    </lineage>
</organism>
<dbReference type="Proteomes" id="UP000267606">
    <property type="component" value="Unassembled WGS sequence"/>
</dbReference>
<dbReference type="AlphaFoldDB" id="A0A183HR70"/>
<proteinExistence type="predicted"/>